<keyword evidence="2" id="KW-1185">Reference proteome</keyword>
<proteinExistence type="predicted"/>
<organism evidence="1 2">
    <name type="scientific">Thelohanellus kitauei</name>
    <name type="common">Myxosporean</name>
    <dbReference type="NCBI Taxonomy" id="669202"/>
    <lineage>
        <taxon>Eukaryota</taxon>
        <taxon>Metazoa</taxon>
        <taxon>Cnidaria</taxon>
        <taxon>Myxozoa</taxon>
        <taxon>Myxosporea</taxon>
        <taxon>Bivalvulida</taxon>
        <taxon>Platysporina</taxon>
        <taxon>Myxobolidae</taxon>
        <taxon>Thelohanellus</taxon>
    </lineage>
</organism>
<evidence type="ECO:0000313" key="1">
    <source>
        <dbReference type="EMBL" id="KII61307.1"/>
    </source>
</evidence>
<dbReference type="AlphaFoldDB" id="A0A0C2IWR4"/>
<sequence length="140" mass="16013">MIAYFWLSGTKNKQIEVYTGHSKCTVTLQKISKTVSERLQRRLHRHNRENDETINGKNKHNQGHPVNGPWVLCCVERTGERQVFLAGVPDDPKTGANSNYIEGSWNALKYQIPPRNRTNSLDDDGKVIENVLNDHLGKFE</sequence>
<name>A0A0C2IWR4_THEKT</name>
<gene>
    <name evidence="1" type="ORF">RF11_06471</name>
</gene>
<evidence type="ECO:0000313" key="2">
    <source>
        <dbReference type="Proteomes" id="UP000031668"/>
    </source>
</evidence>
<dbReference type="EMBL" id="JWZT01005346">
    <property type="protein sequence ID" value="KII61307.1"/>
    <property type="molecule type" value="Genomic_DNA"/>
</dbReference>
<dbReference type="OrthoDB" id="125216at2759"/>
<accession>A0A0C2IWR4</accession>
<dbReference type="Proteomes" id="UP000031668">
    <property type="component" value="Unassembled WGS sequence"/>
</dbReference>
<comment type="caution">
    <text evidence="1">The sequence shown here is derived from an EMBL/GenBank/DDBJ whole genome shotgun (WGS) entry which is preliminary data.</text>
</comment>
<protein>
    <submittedName>
        <fullName evidence="1">Uncharacterized protein</fullName>
    </submittedName>
</protein>
<reference evidence="1 2" key="1">
    <citation type="journal article" date="2014" name="Genome Biol. Evol.">
        <title>The genome of the myxosporean Thelohanellus kitauei shows adaptations to nutrient acquisition within its fish host.</title>
        <authorList>
            <person name="Yang Y."/>
            <person name="Xiong J."/>
            <person name="Zhou Z."/>
            <person name="Huo F."/>
            <person name="Miao W."/>
            <person name="Ran C."/>
            <person name="Liu Y."/>
            <person name="Zhang J."/>
            <person name="Feng J."/>
            <person name="Wang M."/>
            <person name="Wang M."/>
            <person name="Wang L."/>
            <person name="Yao B."/>
        </authorList>
    </citation>
    <scope>NUCLEOTIDE SEQUENCE [LARGE SCALE GENOMIC DNA]</scope>
    <source>
        <strain evidence="1">Wuqing</strain>
    </source>
</reference>